<accession>W9CY11</accession>
<dbReference type="OrthoDB" id="3552419at2759"/>
<evidence type="ECO:0000256" key="1">
    <source>
        <dbReference type="SAM" id="MobiDB-lite"/>
    </source>
</evidence>
<proteinExistence type="predicted"/>
<dbReference type="AlphaFoldDB" id="W9CY11"/>
<keyword evidence="3" id="KW-1185">Reference proteome</keyword>
<dbReference type="Proteomes" id="UP000019487">
    <property type="component" value="Unassembled WGS sequence"/>
</dbReference>
<feature type="region of interest" description="Disordered" evidence="1">
    <location>
        <begin position="156"/>
        <end position="181"/>
    </location>
</feature>
<protein>
    <submittedName>
        <fullName evidence="2">Uncharacterized protein</fullName>
    </submittedName>
</protein>
<evidence type="ECO:0000313" key="3">
    <source>
        <dbReference type="Proteomes" id="UP000019487"/>
    </source>
</evidence>
<dbReference type="HOGENOM" id="CLU_1215395_0_0_1"/>
<gene>
    <name evidence="2" type="ORF">SBOR_0124</name>
</gene>
<reference evidence="2 3" key="1">
    <citation type="journal article" date="2014" name="Genome Announc.">
        <title>Draft genome sequence of Sclerotinia borealis, a psychrophilic plant pathogenic fungus.</title>
        <authorList>
            <person name="Mardanov A.V."/>
            <person name="Beletsky A.V."/>
            <person name="Kadnikov V.V."/>
            <person name="Ignatov A.N."/>
            <person name="Ravin N.V."/>
        </authorList>
    </citation>
    <scope>NUCLEOTIDE SEQUENCE [LARGE SCALE GENOMIC DNA]</scope>
    <source>
        <strain evidence="3">F-4157</strain>
    </source>
</reference>
<organism evidence="2 3">
    <name type="scientific">Sclerotinia borealis (strain F-4128)</name>
    <dbReference type="NCBI Taxonomy" id="1432307"/>
    <lineage>
        <taxon>Eukaryota</taxon>
        <taxon>Fungi</taxon>
        <taxon>Dikarya</taxon>
        <taxon>Ascomycota</taxon>
        <taxon>Pezizomycotina</taxon>
        <taxon>Leotiomycetes</taxon>
        <taxon>Helotiales</taxon>
        <taxon>Sclerotiniaceae</taxon>
        <taxon>Sclerotinia</taxon>
    </lineage>
</organism>
<sequence length="228" mass="25720">MKQPAPIRGERMETLIIQTLIANTPVDPDIPSRSDTRTEQHITVDLPDSNRHSSDPNRYLINRNNPIGGHGVKLSDIEADTYDDYVAQIQLGKALKTLESKDGEKPMSRKKLLRIVLMMKELVSGLIEDRETRSTNIATWVDLRKSLMDKLFDSRYTSDEASGNTSPDDGEDDDEEKNPKALVERVGVVISAIKHQTGINEKLLKSLEDVEDSKYQRISDAMRARGFK</sequence>
<comment type="caution">
    <text evidence="2">The sequence shown here is derived from an EMBL/GenBank/DDBJ whole genome shotgun (WGS) entry which is preliminary data.</text>
</comment>
<dbReference type="EMBL" id="AYSA01000004">
    <property type="protein sequence ID" value="ESZ99559.1"/>
    <property type="molecule type" value="Genomic_DNA"/>
</dbReference>
<evidence type="ECO:0000313" key="2">
    <source>
        <dbReference type="EMBL" id="ESZ99559.1"/>
    </source>
</evidence>
<name>W9CY11_SCLBF</name>